<dbReference type="GeneID" id="18924786"/>
<feature type="signal peptide" evidence="1">
    <location>
        <begin position="1"/>
        <end position="25"/>
    </location>
</feature>
<dbReference type="EMBL" id="GL883160">
    <property type="protein sequence ID" value="EGF99382.1"/>
    <property type="molecule type" value="Genomic_DNA"/>
</dbReference>
<name>F4S7J5_MELLP</name>
<keyword evidence="3" id="KW-1185">Reference proteome</keyword>
<dbReference type="InParanoid" id="F4S7J5"/>
<reference evidence="3" key="1">
    <citation type="journal article" date="2011" name="Proc. Natl. Acad. Sci. U.S.A.">
        <title>Obligate biotrophy features unraveled by the genomic analysis of rust fungi.</title>
        <authorList>
            <person name="Duplessis S."/>
            <person name="Cuomo C.A."/>
            <person name="Lin Y.-C."/>
            <person name="Aerts A."/>
            <person name="Tisserant E."/>
            <person name="Veneault-Fourrey C."/>
            <person name="Joly D.L."/>
            <person name="Hacquard S."/>
            <person name="Amselem J."/>
            <person name="Cantarel B.L."/>
            <person name="Chiu R."/>
            <person name="Coutinho P.M."/>
            <person name="Feau N."/>
            <person name="Field M."/>
            <person name="Frey P."/>
            <person name="Gelhaye E."/>
            <person name="Goldberg J."/>
            <person name="Grabherr M.G."/>
            <person name="Kodira C.D."/>
            <person name="Kohler A."/>
            <person name="Kuees U."/>
            <person name="Lindquist E.A."/>
            <person name="Lucas S.M."/>
            <person name="Mago R."/>
            <person name="Mauceli E."/>
            <person name="Morin E."/>
            <person name="Murat C."/>
            <person name="Pangilinan J.L."/>
            <person name="Park R."/>
            <person name="Pearson M."/>
            <person name="Quesneville H."/>
            <person name="Rouhier N."/>
            <person name="Sakthikumar S."/>
            <person name="Salamov A.A."/>
            <person name="Schmutz J."/>
            <person name="Selles B."/>
            <person name="Shapiro H."/>
            <person name="Tanguay P."/>
            <person name="Tuskan G.A."/>
            <person name="Henrissat B."/>
            <person name="Van de Peer Y."/>
            <person name="Rouze P."/>
            <person name="Ellis J.G."/>
            <person name="Dodds P.N."/>
            <person name="Schein J.E."/>
            <person name="Zhong S."/>
            <person name="Hamelin R.C."/>
            <person name="Grigoriev I.V."/>
            <person name="Szabo L.J."/>
            <person name="Martin F."/>
        </authorList>
    </citation>
    <scope>NUCLEOTIDE SEQUENCE [LARGE SCALE GENOMIC DNA]</scope>
    <source>
        <strain evidence="3">98AG31 / pathotype 3-4-7</strain>
    </source>
</reference>
<evidence type="ECO:0000256" key="1">
    <source>
        <dbReference type="SAM" id="SignalP"/>
    </source>
</evidence>
<protein>
    <submittedName>
        <fullName evidence="2">Secreted protein</fullName>
    </submittedName>
</protein>
<keyword evidence="1" id="KW-0732">Signal</keyword>
<organism evidence="3">
    <name type="scientific">Melampsora larici-populina (strain 98AG31 / pathotype 3-4-7)</name>
    <name type="common">Poplar leaf rust fungus</name>
    <dbReference type="NCBI Taxonomy" id="747676"/>
    <lineage>
        <taxon>Eukaryota</taxon>
        <taxon>Fungi</taxon>
        <taxon>Dikarya</taxon>
        <taxon>Basidiomycota</taxon>
        <taxon>Pucciniomycotina</taxon>
        <taxon>Pucciniomycetes</taxon>
        <taxon>Pucciniales</taxon>
        <taxon>Melampsoraceae</taxon>
        <taxon>Melampsora</taxon>
    </lineage>
</organism>
<dbReference type="HOGENOM" id="CLU_2184553_0_0_1"/>
<dbReference type="VEuPathDB" id="FungiDB:MELLADRAFT_112773"/>
<sequence>MASDKFNLLRVAAVFFLTFLVDVSAIPYPHQSQLGKRSSIYGSSTPLQKRGMFASAYLTPQLIGDLLKSNEKLETLLEEKDKHIDTELLQDDIQGPCLHGIDVTTGRCL</sequence>
<dbReference type="AlphaFoldDB" id="F4S7J5"/>
<evidence type="ECO:0000313" key="2">
    <source>
        <dbReference type="EMBL" id="EGF99382.1"/>
    </source>
</evidence>
<dbReference type="RefSeq" id="XP_007417397.1">
    <property type="nucleotide sequence ID" value="XM_007417335.1"/>
</dbReference>
<gene>
    <name evidence="2" type="ORF">MELLADRAFT_112773</name>
</gene>
<dbReference type="Proteomes" id="UP000001072">
    <property type="component" value="Unassembled WGS sequence"/>
</dbReference>
<evidence type="ECO:0000313" key="3">
    <source>
        <dbReference type="Proteomes" id="UP000001072"/>
    </source>
</evidence>
<accession>F4S7J5</accession>
<feature type="chain" id="PRO_5003322061" evidence="1">
    <location>
        <begin position="26"/>
        <end position="109"/>
    </location>
</feature>
<dbReference type="KEGG" id="mlr:MELLADRAFT_112773"/>
<proteinExistence type="predicted"/>